<dbReference type="RefSeq" id="WP_058907971.1">
    <property type="nucleotide sequence ID" value="NZ_JAAWVG010000007.1"/>
</dbReference>
<dbReference type="Pfam" id="PF21713">
    <property type="entry name" value="DncV_C"/>
    <property type="match status" value="1"/>
</dbReference>
<organism evidence="13 14">
    <name type="scientific">Ralstonia pseudosolanacearum</name>
    <dbReference type="NCBI Taxonomy" id="1310165"/>
    <lineage>
        <taxon>Bacteria</taxon>
        <taxon>Pseudomonadati</taxon>
        <taxon>Pseudomonadota</taxon>
        <taxon>Betaproteobacteria</taxon>
        <taxon>Burkholderiales</taxon>
        <taxon>Burkholderiaceae</taxon>
        <taxon>Ralstonia</taxon>
        <taxon>Ralstonia solanacearum species complex</taxon>
    </lineage>
</organism>
<dbReference type="CDD" id="cd05400">
    <property type="entry name" value="NT_2-5OAS_ClassI-CCAase"/>
    <property type="match status" value="1"/>
</dbReference>
<dbReference type="InterPro" id="IPR048446">
    <property type="entry name" value="DncV_C"/>
</dbReference>
<evidence type="ECO:0000259" key="12">
    <source>
        <dbReference type="Pfam" id="PF21713"/>
    </source>
</evidence>
<feature type="domain" description="Cyclic GMP-AMP synthase C-terminal" evidence="12">
    <location>
        <begin position="180"/>
        <end position="312"/>
    </location>
</feature>
<dbReference type="InterPro" id="IPR048445">
    <property type="entry name" value="DncV-like_NTFase"/>
</dbReference>
<gene>
    <name evidence="13" type="ORF">EGA29_14395</name>
</gene>
<dbReference type="GO" id="GO:0046872">
    <property type="term" value="F:metal ion binding"/>
    <property type="evidence" value="ECO:0007669"/>
    <property type="project" value="UniProtKB-KW"/>
</dbReference>
<evidence type="ECO:0000256" key="8">
    <source>
        <dbReference type="ARBA" id="ARBA00023118"/>
    </source>
</evidence>
<evidence type="ECO:0000256" key="5">
    <source>
        <dbReference type="ARBA" id="ARBA00022840"/>
    </source>
</evidence>
<evidence type="ECO:0000256" key="7">
    <source>
        <dbReference type="ARBA" id="ARBA00023080"/>
    </source>
</evidence>
<feature type="domain" description="Cyclic GMP-AMP synthase DncV-like nucleotidyltransferase" evidence="11">
    <location>
        <begin position="51"/>
        <end position="131"/>
    </location>
</feature>
<dbReference type="GO" id="GO:0016779">
    <property type="term" value="F:nucleotidyltransferase activity"/>
    <property type="evidence" value="ECO:0007669"/>
    <property type="project" value="UniProtKB-KW"/>
</dbReference>
<keyword evidence="1 13" id="KW-0808">Transferase</keyword>
<evidence type="ECO:0000313" key="14">
    <source>
        <dbReference type="Proteomes" id="UP000271222"/>
    </source>
</evidence>
<dbReference type="OrthoDB" id="5569081at2"/>
<evidence type="ECO:0000256" key="6">
    <source>
        <dbReference type="ARBA" id="ARBA00022842"/>
    </source>
</evidence>
<comment type="catalytic activity">
    <reaction evidence="10">
        <text>GTP + ATP = 3',3'-cGAMP + 2 diphosphate</text>
        <dbReference type="Rhea" id="RHEA:35647"/>
        <dbReference type="ChEBI" id="CHEBI:30616"/>
        <dbReference type="ChEBI" id="CHEBI:33019"/>
        <dbReference type="ChEBI" id="CHEBI:37565"/>
        <dbReference type="ChEBI" id="CHEBI:71501"/>
    </reaction>
    <physiologicalReaction direction="left-to-right" evidence="10">
        <dbReference type="Rhea" id="RHEA:35648"/>
    </physiologicalReaction>
</comment>
<dbReference type="InterPro" id="IPR006116">
    <property type="entry name" value="NT_2-5OAS_ClassI-CCAase"/>
</dbReference>
<dbReference type="EMBL" id="RJTL01000022">
    <property type="protein sequence ID" value="RNM05460.1"/>
    <property type="molecule type" value="Genomic_DNA"/>
</dbReference>
<keyword evidence="5" id="KW-0067">ATP-binding</keyword>
<comment type="caution">
    <text evidence="13">The sequence shown here is derived from an EMBL/GenBank/DDBJ whole genome shotgun (WGS) entry which is preliminary data.</text>
</comment>
<keyword evidence="2" id="KW-0548">Nucleotidyltransferase</keyword>
<dbReference type="Proteomes" id="UP000271222">
    <property type="component" value="Unassembled WGS sequence"/>
</dbReference>
<keyword evidence="8" id="KW-0051">Antiviral defense</keyword>
<dbReference type="Pfam" id="PF21654">
    <property type="entry name" value="DncV-like_NTFase"/>
    <property type="match status" value="1"/>
</dbReference>
<proteinExistence type="predicted"/>
<protein>
    <recommendedName>
        <fullName evidence="9">Cyclic GMP-AMP synthase</fullName>
    </recommendedName>
</protein>
<evidence type="ECO:0000259" key="11">
    <source>
        <dbReference type="Pfam" id="PF21654"/>
    </source>
</evidence>
<reference evidence="13 14" key="1">
    <citation type="submission" date="2018-10" db="EMBL/GenBank/DDBJ databases">
        <title>Draft Genome Sequence of Ralstonia pseudosolanacearum (R. solanacearum phylotype I) Strain Tg03 Isolated from Luffa cylindrica in China.</title>
        <authorList>
            <person name="Yuan G.-Q."/>
            <person name="Li Q.-Q."/>
            <person name="Zhang Y.-W."/>
        </authorList>
    </citation>
    <scope>NUCLEOTIDE SEQUENCE [LARGE SCALE GENOMIC DNA]</scope>
    <source>
        <strain evidence="13 14">Tg03</strain>
    </source>
</reference>
<keyword evidence="7" id="KW-0546">Nucleotide metabolism</keyword>
<name>A0A454TQ48_9RALS</name>
<keyword evidence="6" id="KW-0460">Magnesium</keyword>
<evidence type="ECO:0000256" key="2">
    <source>
        <dbReference type="ARBA" id="ARBA00022695"/>
    </source>
</evidence>
<keyword evidence="3" id="KW-0479">Metal-binding</keyword>
<evidence type="ECO:0000313" key="13">
    <source>
        <dbReference type="EMBL" id="RNM05460.1"/>
    </source>
</evidence>
<dbReference type="AlphaFoldDB" id="A0A454TQ48"/>
<dbReference type="GO" id="GO:0009117">
    <property type="term" value="P:nucleotide metabolic process"/>
    <property type="evidence" value="ECO:0007669"/>
    <property type="project" value="UniProtKB-KW"/>
</dbReference>
<evidence type="ECO:0000256" key="3">
    <source>
        <dbReference type="ARBA" id="ARBA00022723"/>
    </source>
</evidence>
<dbReference type="GO" id="GO:0051607">
    <property type="term" value="P:defense response to virus"/>
    <property type="evidence" value="ECO:0007669"/>
    <property type="project" value="UniProtKB-KW"/>
</dbReference>
<keyword evidence="4" id="KW-0547">Nucleotide-binding</keyword>
<sequence>MPAVQKQFEDFHTNIKLDEDDEKAKLREKRDTLLKTLTANLGDNVPSFESFIQGSYSMHTGIVPLDGNYDIDVGLIFDCKRDQYPDPVQLKKMVRDALDSNGRTVVIRRPCVTVNYVRNGATDYHVDLAVYAKRDDDLLDLAKGKENSSDDFRVWEVSAPKNLTKVICSAFQNSDELSQYRRCIRYIKRWRNVQFRNGGAPLSIALTVAAKEWFKPRFSTSGKPTDLLALLDWVKAMLSRFENVYTNDDGWHERLKVTLPVTPFSDLMAGMSKGQMTTFKQKLEALRDALSDAYDEDLPEDACKLLNKQFGDDFKVPEKSETAKAVTAPFISTGHSA</sequence>
<accession>A0A454TQ48</accession>
<evidence type="ECO:0000256" key="9">
    <source>
        <dbReference type="ARBA" id="ARBA00044145"/>
    </source>
</evidence>
<evidence type="ECO:0000256" key="4">
    <source>
        <dbReference type="ARBA" id="ARBA00022741"/>
    </source>
</evidence>
<evidence type="ECO:0000256" key="1">
    <source>
        <dbReference type="ARBA" id="ARBA00022679"/>
    </source>
</evidence>
<dbReference type="GO" id="GO:0005524">
    <property type="term" value="F:ATP binding"/>
    <property type="evidence" value="ECO:0007669"/>
    <property type="project" value="UniProtKB-KW"/>
</dbReference>
<evidence type="ECO:0000256" key="10">
    <source>
        <dbReference type="ARBA" id="ARBA00048304"/>
    </source>
</evidence>